<comment type="similarity">
    <text evidence="1">Belongs to the SIMIBI class G3E GTPase family. HypB/HupM subfamily.</text>
</comment>
<keyword evidence="7" id="KW-0342">GTP-binding</keyword>
<dbReference type="PIRSF" id="PIRSF005624">
    <property type="entry name" value="Ni-bind_GTPase"/>
    <property type="match status" value="1"/>
</dbReference>
<evidence type="ECO:0000256" key="3">
    <source>
        <dbReference type="ARBA" id="ARBA00022723"/>
    </source>
</evidence>
<evidence type="ECO:0000256" key="1">
    <source>
        <dbReference type="ARBA" id="ARBA00006211"/>
    </source>
</evidence>
<sequence>MPRVTIARHILAANEEVAAEVRQRLAAAGVRCINLMSGPGAGKTTLLERSVARLRGRLAIGVIEGDIETSLDAERMEAAGAQVVQINTRGACHLEAQMVRDALEALDLQRLDLLFIENIGNLVCPAAWDLGEDLRVVVVCTTEGDEKPAKYPQIFAAAQVLVLNKLDLLPYVDYDPERVRAQALAVNPGLQIFALSCRSGEGLDTWCDWLLAFAGKSSGAAVSEAPHAMGGAVS</sequence>
<dbReference type="RefSeq" id="WP_151727517.1">
    <property type="nucleotide sequence ID" value="NZ_BKZV01000001.1"/>
</dbReference>
<dbReference type="InterPro" id="IPR004392">
    <property type="entry name" value="Hyd_mat_HypB"/>
</dbReference>
<gene>
    <name evidence="9" type="primary">hypB</name>
    <name evidence="9" type="ORF">KTAU_13540</name>
</gene>
<keyword evidence="5" id="KW-0378">Hydrolase</keyword>
<keyword evidence="4" id="KW-0547">Nucleotide-binding</keyword>
<evidence type="ECO:0000259" key="8">
    <source>
        <dbReference type="Pfam" id="PF02492"/>
    </source>
</evidence>
<dbReference type="GO" id="GO:0005525">
    <property type="term" value="F:GTP binding"/>
    <property type="evidence" value="ECO:0007669"/>
    <property type="project" value="UniProtKB-KW"/>
</dbReference>
<evidence type="ECO:0000256" key="6">
    <source>
        <dbReference type="ARBA" id="ARBA00022833"/>
    </source>
</evidence>
<keyword evidence="2" id="KW-0533">Nickel</keyword>
<reference evidence="9 10" key="1">
    <citation type="journal article" date="2019" name="Int. J. Syst. Evol. Microbiol.">
        <title>Thermogemmatispora aurantia sp. nov. and Thermogemmatispora argillosa sp. nov., within the class Ktedonobacteria, and emended description of the genus Thermogemmatispora.</title>
        <authorList>
            <person name="Zheng Y."/>
            <person name="Wang C.M."/>
            <person name="Sakai Y."/>
            <person name="Abe K."/>
            <person name="Yokota A."/>
            <person name="Yabe S."/>
        </authorList>
    </citation>
    <scope>NUCLEOTIDE SEQUENCE [LARGE SCALE GENOMIC DNA]</scope>
    <source>
        <strain evidence="9 10">A1-2</strain>
    </source>
</reference>
<keyword evidence="3" id="KW-0479">Metal-binding</keyword>
<protein>
    <submittedName>
        <fullName evidence="9">Hydrogenase nickel incorporation protein HypB</fullName>
    </submittedName>
</protein>
<dbReference type="NCBIfam" id="TIGR00073">
    <property type="entry name" value="hypB"/>
    <property type="match status" value="1"/>
</dbReference>
<evidence type="ECO:0000256" key="5">
    <source>
        <dbReference type="ARBA" id="ARBA00022801"/>
    </source>
</evidence>
<dbReference type="PANTHER" id="PTHR30134">
    <property type="entry name" value="HYDROGENASE PROTEIN ASSEMBLY PROTEIN, NICKEL CHAPERONE"/>
    <property type="match status" value="1"/>
</dbReference>
<dbReference type="Pfam" id="PF02492">
    <property type="entry name" value="cobW"/>
    <property type="match status" value="1"/>
</dbReference>
<evidence type="ECO:0000256" key="2">
    <source>
        <dbReference type="ARBA" id="ARBA00022596"/>
    </source>
</evidence>
<dbReference type="GO" id="GO:0003924">
    <property type="term" value="F:GTPase activity"/>
    <property type="evidence" value="ECO:0007669"/>
    <property type="project" value="InterPro"/>
</dbReference>
<dbReference type="InterPro" id="IPR003495">
    <property type="entry name" value="CobW/HypB/UreG_nucleotide-bd"/>
</dbReference>
<evidence type="ECO:0000313" key="10">
    <source>
        <dbReference type="Proteomes" id="UP000334820"/>
    </source>
</evidence>
<dbReference type="GO" id="GO:0008270">
    <property type="term" value="F:zinc ion binding"/>
    <property type="evidence" value="ECO:0007669"/>
    <property type="project" value="TreeGrafter"/>
</dbReference>
<dbReference type="SUPFAM" id="SSF52540">
    <property type="entry name" value="P-loop containing nucleoside triphosphate hydrolases"/>
    <property type="match status" value="1"/>
</dbReference>
<keyword evidence="6" id="KW-0862">Zinc</keyword>
<dbReference type="Gene3D" id="3.40.50.300">
    <property type="entry name" value="P-loop containing nucleotide triphosphate hydrolases"/>
    <property type="match status" value="1"/>
</dbReference>
<dbReference type="InterPro" id="IPR027417">
    <property type="entry name" value="P-loop_NTPase"/>
</dbReference>
<proteinExistence type="inferred from homology"/>
<dbReference type="GO" id="GO:0016151">
    <property type="term" value="F:nickel cation binding"/>
    <property type="evidence" value="ECO:0007669"/>
    <property type="project" value="InterPro"/>
</dbReference>
<evidence type="ECO:0000256" key="7">
    <source>
        <dbReference type="ARBA" id="ARBA00023134"/>
    </source>
</evidence>
<evidence type="ECO:0000313" key="9">
    <source>
        <dbReference type="EMBL" id="GER82717.1"/>
    </source>
</evidence>
<organism evidence="9 10">
    <name type="scientific">Thermogemmatispora aurantia</name>
    <dbReference type="NCBI Taxonomy" id="2045279"/>
    <lineage>
        <taxon>Bacteria</taxon>
        <taxon>Bacillati</taxon>
        <taxon>Chloroflexota</taxon>
        <taxon>Ktedonobacteria</taxon>
        <taxon>Thermogemmatisporales</taxon>
        <taxon>Thermogemmatisporaceae</taxon>
        <taxon>Thermogemmatispora</taxon>
    </lineage>
</organism>
<comment type="caution">
    <text evidence="9">The sequence shown here is derived from an EMBL/GenBank/DDBJ whole genome shotgun (WGS) entry which is preliminary data.</text>
</comment>
<name>A0A5J4K7T6_9CHLR</name>
<evidence type="ECO:0000256" key="4">
    <source>
        <dbReference type="ARBA" id="ARBA00022741"/>
    </source>
</evidence>
<keyword evidence="10" id="KW-1185">Reference proteome</keyword>
<dbReference type="Proteomes" id="UP000334820">
    <property type="component" value="Unassembled WGS sequence"/>
</dbReference>
<dbReference type="GO" id="GO:0051604">
    <property type="term" value="P:protein maturation"/>
    <property type="evidence" value="ECO:0007669"/>
    <property type="project" value="InterPro"/>
</dbReference>
<dbReference type="CDD" id="cd05390">
    <property type="entry name" value="HypB"/>
    <property type="match status" value="1"/>
</dbReference>
<feature type="domain" description="CobW/HypB/UreG nucleotide-binding" evidence="8">
    <location>
        <begin position="37"/>
        <end position="193"/>
    </location>
</feature>
<dbReference type="EMBL" id="BKZV01000001">
    <property type="protein sequence ID" value="GER82717.1"/>
    <property type="molecule type" value="Genomic_DNA"/>
</dbReference>
<accession>A0A5J4K7T6</accession>
<dbReference type="AlphaFoldDB" id="A0A5J4K7T6"/>
<dbReference type="PANTHER" id="PTHR30134:SF2">
    <property type="entry name" value="HYDROGENASE MATURATION FACTOR HYPB"/>
    <property type="match status" value="1"/>
</dbReference>